<dbReference type="AlphaFoldDB" id="A0A2N5CCP9"/>
<name>A0A2N5CCP9_9BURK</name>
<proteinExistence type="predicted"/>
<comment type="caution">
    <text evidence="1">The sequence shown here is derived from an EMBL/GenBank/DDBJ whole genome shotgun (WGS) entry which is preliminary data.</text>
</comment>
<sequence>MAATAGIIPATFSSAPLTTFDRSFSAALRAFRDEGVGDINADRQAGSITGRAGSTPISAAFRRQADGTLNVQFASPDPKANDLLQRIYNAYNRRMGR</sequence>
<dbReference type="Proteomes" id="UP000234341">
    <property type="component" value="Unassembled WGS sequence"/>
</dbReference>
<reference evidence="1 2" key="1">
    <citation type="submission" date="2017-12" db="EMBL/GenBank/DDBJ databases">
        <title>Genome sequence of the active heterotrophic nitrifier-denitrifier, Cupriavidus pauculus UM1.</title>
        <authorList>
            <person name="Putonti C."/>
            <person name="Castignetti D."/>
        </authorList>
    </citation>
    <scope>NUCLEOTIDE SEQUENCE [LARGE SCALE GENOMIC DNA]</scope>
    <source>
        <strain evidence="1 2">UM1</strain>
    </source>
</reference>
<dbReference type="EMBL" id="PJRP01000005">
    <property type="protein sequence ID" value="PLQ00031.1"/>
    <property type="molecule type" value="Genomic_DNA"/>
</dbReference>
<gene>
    <name evidence="1" type="ORF">CYJ10_13485</name>
</gene>
<protein>
    <submittedName>
        <fullName evidence="1">Uncharacterized protein</fullName>
    </submittedName>
</protein>
<accession>A0A2N5CCP9</accession>
<evidence type="ECO:0000313" key="1">
    <source>
        <dbReference type="EMBL" id="PLQ00031.1"/>
    </source>
</evidence>
<organism evidence="1 2">
    <name type="scientific">Cupriavidus pauculus</name>
    <dbReference type="NCBI Taxonomy" id="82633"/>
    <lineage>
        <taxon>Bacteria</taxon>
        <taxon>Pseudomonadati</taxon>
        <taxon>Pseudomonadota</taxon>
        <taxon>Betaproteobacteria</taxon>
        <taxon>Burkholderiales</taxon>
        <taxon>Burkholderiaceae</taxon>
        <taxon>Cupriavidus</taxon>
    </lineage>
</organism>
<evidence type="ECO:0000313" key="2">
    <source>
        <dbReference type="Proteomes" id="UP000234341"/>
    </source>
</evidence>